<evidence type="ECO:0000313" key="3">
    <source>
        <dbReference type="EMBL" id="KUI72662.1"/>
    </source>
</evidence>
<dbReference type="Proteomes" id="UP000078559">
    <property type="component" value="Chromosome 9"/>
</dbReference>
<dbReference type="AlphaFoldDB" id="A0A194W8Q2"/>
<feature type="region of interest" description="Disordered" evidence="1">
    <location>
        <begin position="347"/>
        <end position="467"/>
    </location>
</feature>
<feature type="compositionally biased region" description="Basic residues" evidence="1">
    <location>
        <begin position="360"/>
        <end position="371"/>
    </location>
</feature>
<protein>
    <recommendedName>
        <fullName evidence="2">Transcription factor TFIIIC triple barrel domain-containing protein</fullName>
    </recommendedName>
</protein>
<feature type="region of interest" description="Disordered" evidence="1">
    <location>
        <begin position="105"/>
        <end position="192"/>
    </location>
</feature>
<name>A0A194W8Q2_CYTMA</name>
<reference evidence="3" key="1">
    <citation type="submission" date="2014-12" db="EMBL/GenBank/DDBJ databases">
        <title>Genome Sequence of Valsa Canker Pathogens Uncovers a Specific Adaption of Colonization on Woody Bark.</title>
        <authorList>
            <person name="Yin Z."/>
            <person name="Liu H."/>
            <person name="Gao X."/>
            <person name="Li Z."/>
            <person name="Song N."/>
            <person name="Ke X."/>
            <person name="Dai Q."/>
            <person name="Wu Y."/>
            <person name="Sun Y."/>
            <person name="Xu J.-R."/>
            <person name="Kang Z.K."/>
            <person name="Wang L."/>
            <person name="Huang L."/>
        </authorList>
    </citation>
    <scope>NUCLEOTIDE SEQUENCE [LARGE SCALE GENOMIC DNA]</scope>
    <source>
        <strain evidence="3">03-8</strain>
    </source>
</reference>
<keyword evidence="4" id="KW-1185">Reference proteome</keyword>
<feature type="compositionally biased region" description="Low complexity" evidence="1">
    <location>
        <begin position="457"/>
        <end position="467"/>
    </location>
</feature>
<evidence type="ECO:0000313" key="4">
    <source>
        <dbReference type="Proteomes" id="UP000078559"/>
    </source>
</evidence>
<organism evidence="3 4">
    <name type="scientific">Cytospora mali</name>
    <name type="common">Apple Valsa canker fungus</name>
    <name type="synonym">Valsa mali</name>
    <dbReference type="NCBI Taxonomy" id="578113"/>
    <lineage>
        <taxon>Eukaryota</taxon>
        <taxon>Fungi</taxon>
        <taxon>Dikarya</taxon>
        <taxon>Ascomycota</taxon>
        <taxon>Pezizomycotina</taxon>
        <taxon>Sordariomycetes</taxon>
        <taxon>Sordariomycetidae</taxon>
        <taxon>Diaporthales</taxon>
        <taxon>Cytosporaceae</taxon>
        <taxon>Cytospora</taxon>
    </lineage>
</organism>
<feature type="domain" description="Transcription factor TFIIIC triple barrel" evidence="2">
    <location>
        <begin position="44"/>
        <end position="272"/>
    </location>
</feature>
<dbReference type="Pfam" id="PF10419">
    <property type="entry name" value="TFIIIC_sub6"/>
    <property type="match status" value="1"/>
</dbReference>
<proteinExistence type="predicted"/>
<dbReference type="OrthoDB" id="1877767at2759"/>
<dbReference type="InterPro" id="IPR019481">
    <property type="entry name" value="TFIIIC_triple_barrel"/>
</dbReference>
<feature type="compositionally biased region" description="Polar residues" evidence="1">
    <location>
        <begin position="180"/>
        <end position="191"/>
    </location>
</feature>
<evidence type="ECO:0000256" key="1">
    <source>
        <dbReference type="SAM" id="MobiDB-lite"/>
    </source>
</evidence>
<gene>
    <name evidence="3" type="ORF">VM1G_08522</name>
</gene>
<accession>A0A194W8Q2</accession>
<feature type="compositionally biased region" description="Acidic residues" evidence="1">
    <location>
        <begin position="139"/>
        <end position="150"/>
    </location>
</feature>
<sequence>MVHTAKQPIGWPGTYPESAASFPLAKLSKRVDDEDEWEYEYSTTDTETYYVTMDLSHPGMFEKVKDGFHSQNRGGYRQWFNPVYADPNKNTRFRPTKTNAILFADEEDKDDDEDVVVAPREDDENEDANQEDIVQLNAIEDEPIGEDAGGDMDPNNPIDPRLRDTTQPSRQGTPHHPIADSQQGGVQQASKSARLRNVGEIQVLDLHSDNPIISYKGRIFSGSWASNIGTELIFGAHDEVADRGLPYLKDLPGDVDLMAASSVRILTTPADLKPKKPTVKTKVHRRPVNDHYRKLRKESGVVIPVAFDKHGFRKPQARFLENLMAIKRKRGEMDEATTMTKDTTRMYVDAEDDPEEAQLQKKRARDRRRQMRLLEEKAALPRASRRSGNRWANRDQVVSFGGREPEDEGNEEEEEEEEEQEEEEEGEEGEGDGGWLLMRTPSKWEGVDGAEDEEGDGTVAEDSAMED</sequence>
<dbReference type="EMBL" id="CM003106">
    <property type="protein sequence ID" value="KUI72662.1"/>
    <property type="molecule type" value="Genomic_DNA"/>
</dbReference>
<dbReference type="Gene3D" id="2.60.40.4370">
    <property type="match status" value="1"/>
</dbReference>
<feature type="compositionally biased region" description="Acidic residues" evidence="1">
    <location>
        <begin position="105"/>
        <end position="130"/>
    </location>
</feature>
<evidence type="ECO:0000259" key="2">
    <source>
        <dbReference type="Pfam" id="PF10419"/>
    </source>
</evidence>
<feature type="compositionally biased region" description="Acidic residues" evidence="1">
    <location>
        <begin position="405"/>
        <end position="431"/>
    </location>
</feature>